<feature type="domain" description="RING-type" evidence="9">
    <location>
        <begin position="43"/>
        <end position="87"/>
    </location>
</feature>
<dbReference type="Pfam" id="PF13923">
    <property type="entry name" value="zf-C3HC4_2"/>
    <property type="match status" value="1"/>
</dbReference>
<accession>A0A1W0X529</accession>
<evidence type="ECO:0000256" key="5">
    <source>
        <dbReference type="ARBA" id="ARBA00022723"/>
    </source>
</evidence>
<dbReference type="InterPro" id="IPR013083">
    <property type="entry name" value="Znf_RING/FYVE/PHD"/>
</dbReference>
<evidence type="ECO:0000313" key="11">
    <source>
        <dbReference type="Proteomes" id="UP000192578"/>
    </source>
</evidence>
<dbReference type="PROSITE" id="PS50089">
    <property type="entry name" value="ZF_RING_2"/>
    <property type="match status" value="1"/>
</dbReference>
<keyword evidence="6 8" id="KW-0863">Zinc-finger</keyword>
<proteinExistence type="predicted"/>
<evidence type="ECO:0000256" key="3">
    <source>
        <dbReference type="ARBA" id="ARBA00012483"/>
    </source>
</evidence>
<dbReference type="Proteomes" id="UP000192578">
    <property type="component" value="Unassembled WGS sequence"/>
</dbReference>
<evidence type="ECO:0000256" key="6">
    <source>
        <dbReference type="ARBA" id="ARBA00022771"/>
    </source>
</evidence>
<dbReference type="EMBL" id="MTYJ01000017">
    <property type="protein sequence ID" value="OQV22402.1"/>
    <property type="molecule type" value="Genomic_DNA"/>
</dbReference>
<dbReference type="InterPro" id="IPR043540">
    <property type="entry name" value="RING1/RING2"/>
</dbReference>
<dbReference type="GO" id="GO:0003682">
    <property type="term" value="F:chromatin binding"/>
    <property type="evidence" value="ECO:0007669"/>
    <property type="project" value="TreeGrafter"/>
</dbReference>
<dbReference type="CDD" id="cd16531">
    <property type="entry name" value="RING-HC_RING1-like"/>
    <property type="match status" value="1"/>
</dbReference>
<dbReference type="InterPro" id="IPR017907">
    <property type="entry name" value="Znf_RING_CS"/>
</dbReference>
<comment type="caution">
    <text evidence="10">The sequence shown here is derived from an EMBL/GenBank/DDBJ whole genome shotgun (WGS) entry which is preliminary data.</text>
</comment>
<comment type="catalytic activity">
    <reaction evidence="1">
        <text>S-ubiquitinyl-[E2 ubiquitin-conjugating enzyme]-L-cysteine + [acceptor protein]-L-lysine = [E2 ubiquitin-conjugating enzyme]-L-cysteine + N(6)-ubiquitinyl-[acceptor protein]-L-lysine.</text>
        <dbReference type="EC" id="2.3.2.27"/>
    </reaction>
</comment>
<dbReference type="OrthoDB" id="337575at2759"/>
<dbReference type="InterPro" id="IPR001841">
    <property type="entry name" value="Znf_RING"/>
</dbReference>
<dbReference type="Gene3D" id="3.10.20.90">
    <property type="entry name" value="Phosphatidylinositol 3-kinase Catalytic Subunit, Chain A, domain 1"/>
    <property type="match status" value="1"/>
</dbReference>
<keyword evidence="11" id="KW-1185">Reference proteome</keyword>
<dbReference type="EC" id="2.3.2.27" evidence="3"/>
<protein>
    <recommendedName>
        <fullName evidence="3">RING-type E3 ubiquitin transferase</fullName>
        <ecNumber evidence="3">2.3.2.27</ecNumber>
    </recommendedName>
</protein>
<evidence type="ECO:0000313" key="10">
    <source>
        <dbReference type="EMBL" id="OQV22402.1"/>
    </source>
</evidence>
<dbReference type="UniPathway" id="UPA00143"/>
<evidence type="ECO:0000256" key="4">
    <source>
        <dbReference type="ARBA" id="ARBA00022679"/>
    </source>
</evidence>
<dbReference type="GO" id="GO:0000151">
    <property type="term" value="C:ubiquitin ligase complex"/>
    <property type="evidence" value="ECO:0007669"/>
    <property type="project" value="InterPro"/>
</dbReference>
<dbReference type="Gene3D" id="3.30.40.10">
    <property type="entry name" value="Zinc/RING finger domain, C3HC4 (zinc finger)"/>
    <property type="match status" value="1"/>
</dbReference>
<dbReference type="PANTHER" id="PTHR46076">
    <property type="entry name" value="E3 UBIQUITIN-PROTEIN LIGASE RING1 / RING 2 FAMILY MEMBER"/>
    <property type="match status" value="1"/>
</dbReference>
<comment type="pathway">
    <text evidence="2">Protein modification; protein ubiquitination.</text>
</comment>
<evidence type="ECO:0000256" key="1">
    <source>
        <dbReference type="ARBA" id="ARBA00000900"/>
    </source>
</evidence>
<evidence type="ECO:0000256" key="7">
    <source>
        <dbReference type="ARBA" id="ARBA00022833"/>
    </source>
</evidence>
<dbReference type="GO" id="GO:0008270">
    <property type="term" value="F:zinc ion binding"/>
    <property type="evidence" value="ECO:0007669"/>
    <property type="project" value="UniProtKB-KW"/>
</dbReference>
<reference evidence="11" key="1">
    <citation type="submission" date="2017-01" db="EMBL/GenBank/DDBJ databases">
        <title>Comparative genomics of anhydrobiosis in the tardigrade Hypsibius dujardini.</title>
        <authorList>
            <person name="Yoshida Y."/>
            <person name="Koutsovoulos G."/>
            <person name="Laetsch D."/>
            <person name="Stevens L."/>
            <person name="Kumar S."/>
            <person name="Horikawa D."/>
            <person name="Ishino K."/>
            <person name="Komine S."/>
            <person name="Tomita M."/>
            <person name="Blaxter M."/>
            <person name="Arakawa K."/>
        </authorList>
    </citation>
    <scope>NUCLEOTIDE SEQUENCE [LARGE SCALE GENOMIC DNA]</scope>
    <source>
        <strain evidence="11">Z151</strain>
    </source>
</reference>
<name>A0A1W0X529_HYPEX</name>
<dbReference type="PANTHER" id="PTHR46076:SF3">
    <property type="entry name" value="E3 UBIQUITIN-PROTEIN LIGASE RING1"/>
    <property type="match status" value="1"/>
</dbReference>
<keyword evidence="5" id="KW-0479">Metal-binding</keyword>
<evidence type="ECO:0000259" key="9">
    <source>
        <dbReference type="PROSITE" id="PS50089"/>
    </source>
</evidence>
<keyword evidence="4" id="KW-0808">Transferase</keyword>
<sequence length="286" mass="32258">MEQSARLWNLTPYELSRAPHPIPLDDGRVVHTTGRLLESELQCNICLDILRNTRTTKECLHRFCFECIQKALEQSSRSEDRKCPVCRAKLVSMRALRADPLFDQIISAIFPNVHSLEDAGSVSDLADTIGSGSGGATGSRAESLHRPGPIRSLSHGHSTEPQLNLEIYPYTEKVQHCAYLLKNWSPRRRLVKVSSAAAASHVCKYILSRMIVENQSASIVNDTVLDVSGMELYIRPKKEEYHLLPNLRLSLKEIHSRHWNIARPMQIYFAFKPNFKLDLDAASSIA</sequence>
<dbReference type="SUPFAM" id="SSF57850">
    <property type="entry name" value="RING/U-box"/>
    <property type="match status" value="1"/>
</dbReference>
<organism evidence="10 11">
    <name type="scientific">Hypsibius exemplaris</name>
    <name type="common">Freshwater tardigrade</name>
    <dbReference type="NCBI Taxonomy" id="2072580"/>
    <lineage>
        <taxon>Eukaryota</taxon>
        <taxon>Metazoa</taxon>
        <taxon>Ecdysozoa</taxon>
        <taxon>Tardigrada</taxon>
        <taxon>Eutardigrada</taxon>
        <taxon>Parachela</taxon>
        <taxon>Hypsibioidea</taxon>
        <taxon>Hypsibiidae</taxon>
        <taxon>Hypsibius</taxon>
    </lineage>
</organism>
<evidence type="ECO:0000256" key="2">
    <source>
        <dbReference type="ARBA" id="ARBA00004906"/>
    </source>
</evidence>
<keyword evidence="7" id="KW-0862">Zinc</keyword>
<evidence type="ECO:0000256" key="8">
    <source>
        <dbReference type="PROSITE-ProRule" id="PRU00175"/>
    </source>
</evidence>
<dbReference type="PROSITE" id="PS00518">
    <property type="entry name" value="ZF_RING_1"/>
    <property type="match status" value="1"/>
</dbReference>
<gene>
    <name evidence="10" type="ORF">BV898_03578</name>
</gene>
<dbReference type="GO" id="GO:0061630">
    <property type="term" value="F:ubiquitin protein ligase activity"/>
    <property type="evidence" value="ECO:0007669"/>
    <property type="project" value="UniProtKB-EC"/>
</dbReference>
<dbReference type="GO" id="GO:0016567">
    <property type="term" value="P:protein ubiquitination"/>
    <property type="evidence" value="ECO:0007669"/>
    <property type="project" value="UniProtKB-UniPathway"/>
</dbReference>
<dbReference type="AlphaFoldDB" id="A0A1W0X529"/>
<dbReference type="SMART" id="SM00184">
    <property type="entry name" value="RING"/>
    <property type="match status" value="1"/>
</dbReference>
<dbReference type="GO" id="GO:0031519">
    <property type="term" value="C:PcG protein complex"/>
    <property type="evidence" value="ECO:0007669"/>
    <property type="project" value="TreeGrafter"/>
</dbReference>